<dbReference type="AlphaFoldDB" id="A0A8J3D6N3"/>
<name>A0A8J3D6N3_9BACT</name>
<evidence type="ECO:0000256" key="1">
    <source>
        <dbReference type="SAM" id="Phobius"/>
    </source>
</evidence>
<protein>
    <recommendedName>
        <fullName evidence="5">DUF4271 domain-containing protein</fullName>
    </recommendedName>
</protein>
<dbReference type="Pfam" id="PF14093">
    <property type="entry name" value="DUF4271"/>
    <property type="match status" value="1"/>
</dbReference>
<dbReference type="EMBL" id="BMXF01000001">
    <property type="protein sequence ID" value="GHB60940.1"/>
    <property type="molecule type" value="Genomic_DNA"/>
</dbReference>
<gene>
    <name evidence="3" type="ORF">GCM10007390_13350</name>
</gene>
<reference evidence="3 4" key="1">
    <citation type="journal article" date="2014" name="Int. J. Syst. Evol. Microbiol.">
        <title>Complete genome sequence of Corynebacterium casei LMG S-19264T (=DSM 44701T), isolated from a smear-ripened cheese.</title>
        <authorList>
            <consortium name="US DOE Joint Genome Institute (JGI-PGF)"/>
            <person name="Walter F."/>
            <person name="Albersmeier A."/>
            <person name="Kalinowski J."/>
            <person name="Ruckert C."/>
        </authorList>
    </citation>
    <scope>NUCLEOTIDE SEQUENCE [LARGE SCALE GENOMIC DNA]</scope>
    <source>
        <strain evidence="3 4">KCTC 12866</strain>
    </source>
</reference>
<proteinExistence type="predicted"/>
<feature type="chain" id="PRO_5035246244" description="DUF4271 domain-containing protein" evidence="2">
    <location>
        <begin position="27"/>
        <end position="394"/>
    </location>
</feature>
<feature type="transmembrane region" description="Helical" evidence="1">
    <location>
        <begin position="278"/>
        <end position="301"/>
    </location>
</feature>
<dbReference type="RefSeq" id="WP_189563545.1">
    <property type="nucleotide sequence ID" value="NZ_BMXF01000001.1"/>
</dbReference>
<evidence type="ECO:0000313" key="3">
    <source>
        <dbReference type="EMBL" id="GHB60940.1"/>
    </source>
</evidence>
<evidence type="ECO:0000313" key="4">
    <source>
        <dbReference type="Proteomes" id="UP000598271"/>
    </source>
</evidence>
<organism evidence="3 4">
    <name type="scientific">Persicitalea jodogahamensis</name>
    <dbReference type="NCBI Taxonomy" id="402147"/>
    <lineage>
        <taxon>Bacteria</taxon>
        <taxon>Pseudomonadati</taxon>
        <taxon>Bacteroidota</taxon>
        <taxon>Cytophagia</taxon>
        <taxon>Cytophagales</taxon>
        <taxon>Spirosomataceae</taxon>
        <taxon>Persicitalea</taxon>
    </lineage>
</organism>
<feature type="transmembrane region" description="Helical" evidence="1">
    <location>
        <begin position="374"/>
        <end position="393"/>
    </location>
</feature>
<keyword evidence="1" id="KW-0472">Membrane</keyword>
<feature type="transmembrane region" description="Helical" evidence="1">
    <location>
        <begin position="343"/>
        <end position="362"/>
    </location>
</feature>
<sequence length="394" mass="45382">MKKSLRLFKAISLFWLAGSLFSAALAEGEVGPDGRYYLVRDLKNDWLAYSQKYQNYVPFSRGVNETEMSASLLIDLLQNRRYDLLISSTRQNYLFIEGALQSKLTPNTWLTLDIDSLQRVYRKTEILITLYGSPGIEDKTALIGHARRVDNTSAETKQNLPIINIKPLRTTPFEDFSIVVLLFLLIFTLFTYSSSPSVFRRFVRPNDFFDKSPRNDFYNFTKPYTPFSVMIAMFVSTGMAYLILFLIHFDLEIFYAAGLLSEGDTLADLLLDQVKLMFACLGLFFLKYLWMSLVGSVLNLGKTVNTHYVKALQISYMFYAFNILAFFALLLPNPQWLELARPYLIYGFVFYYSVRVLVLYLFSDNTGKVINLYLFSYLCVVEIVPIIIGVKFAI</sequence>
<keyword evidence="2" id="KW-0732">Signal</keyword>
<keyword evidence="4" id="KW-1185">Reference proteome</keyword>
<evidence type="ECO:0008006" key="5">
    <source>
        <dbReference type="Google" id="ProtNLM"/>
    </source>
</evidence>
<accession>A0A8J3D6N3</accession>
<feature type="transmembrane region" description="Helical" evidence="1">
    <location>
        <begin position="313"/>
        <end position="331"/>
    </location>
</feature>
<feature type="transmembrane region" description="Helical" evidence="1">
    <location>
        <begin position="224"/>
        <end position="247"/>
    </location>
</feature>
<feature type="transmembrane region" description="Helical" evidence="1">
    <location>
        <begin position="176"/>
        <end position="194"/>
    </location>
</feature>
<comment type="caution">
    <text evidence="3">The sequence shown here is derived from an EMBL/GenBank/DDBJ whole genome shotgun (WGS) entry which is preliminary data.</text>
</comment>
<keyword evidence="1" id="KW-1133">Transmembrane helix</keyword>
<feature type="signal peptide" evidence="2">
    <location>
        <begin position="1"/>
        <end position="26"/>
    </location>
</feature>
<dbReference type="Proteomes" id="UP000598271">
    <property type="component" value="Unassembled WGS sequence"/>
</dbReference>
<dbReference type="InterPro" id="IPR025367">
    <property type="entry name" value="DUF4271"/>
</dbReference>
<keyword evidence="1" id="KW-0812">Transmembrane</keyword>
<evidence type="ECO:0000256" key="2">
    <source>
        <dbReference type="SAM" id="SignalP"/>
    </source>
</evidence>